<comment type="caution">
    <text evidence="1">The sequence shown here is derived from an EMBL/GenBank/DDBJ whole genome shotgun (WGS) entry which is preliminary data.</text>
</comment>
<reference evidence="1" key="1">
    <citation type="submission" date="2022-08" db="EMBL/GenBank/DDBJ databases">
        <authorList>
            <person name="Gutierrez-Valencia J."/>
        </authorList>
    </citation>
    <scope>NUCLEOTIDE SEQUENCE</scope>
</reference>
<dbReference type="EMBL" id="CAMGYJ010000005">
    <property type="protein sequence ID" value="CAI0408510.1"/>
    <property type="molecule type" value="Genomic_DNA"/>
</dbReference>
<accession>A0AAV0JHL8</accession>
<keyword evidence="2" id="KW-1185">Reference proteome</keyword>
<sequence>MVVIRRRDSTPKYLLVKKA</sequence>
<evidence type="ECO:0000313" key="2">
    <source>
        <dbReference type="Proteomes" id="UP001154282"/>
    </source>
</evidence>
<evidence type="ECO:0000313" key="1">
    <source>
        <dbReference type="EMBL" id="CAI0408510.1"/>
    </source>
</evidence>
<dbReference type="AlphaFoldDB" id="A0AAV0JHL8"/>
<proteinExistence type="predicted"/>
<dbReference type="Proteomes" id="UP001154282">
    <property type="component" value="Unassembled WGS sequence"/>
</dbReference>
<gene>
    <name evidence="1" type="ORF">LITE_LOCUS13991</name>
</gene>
<name>A0AAV0JHL8_9ROSI</name>
<protein>
    <submittedName>
        <fullName evidence="1">Uncharacterized protein</fullName>
    </submittedName>
</protein>
<organism evidence="1 2">
    <name type="scientific">Linum tenue</name>
    <dbReference type="NCBI Taxonomy" id="586396"/>
    <lineage>
        <taxon>Eukaryota</taxon>
        <taxon>Viridiplantae</taxon>
        <taxon>Streptophyta</taxon>
        <taxon>Embryophyta</taxon>
        <taxon>Tracheophyta</taxon>
        <taxon>Spermatophyta</taxon>
        <taxon>Magnoliopsida</taxon>
        <taxon>eudicotyledons</taxon>
        <taxon>Gunneridae</taxon>
        <taxon>Pentapetalae</taxon>
        <taxon>rosids</taxon>
        <taxon>fabids</taxon>
        <taxon>Malpighiales</taxon>
        <taxon>Linaceae</taxon>
        <taxon>Linum</taxon>
    </lineage>
</organism>